<comment type="caution">
    <text evidence="1">The sequence shown here is derived from an EMBL/GenBank/DDBJ whole genome shotgun (WGS) entry which is preliminary data.</text>
</comment>
<protein>
    <submittedName>
        <fullName evidence="1">Uncharacterized protein</fullName>
    </submittedName>
</protein>
<gene>
    <name evidence="1" type="ORF">Tco_0626646</name>
</gene>
<evidence type="ECO:0000313" key="2">
    <source>
        <dbReference type="Proteomes" id="UP001151760"/>
    </source>
</evidence>
<keyword evidence="2" id="KW-1185">Reference proteome</keyword>
<feature type="non-terminal residue" evidence="1">
    <location>
        <position position="138"/>
    </location>
</feature>
<proteinExistence type="predicted"/>
<dbReference type="EMBL" id="BQNB010008714">
    <property type="protein sequence ID" value="GJS53284.1"/>
    <property type="molecule type" value="Genomic_DNA"/>
</dbReference>
<evidence type="ECO:0000313" key="1">
    <source>
        <dbReference type="EMBL" id="GJS53284.1"/>
    </source>
</evidence>
<name>A0ABQ4WK78_9ASTR</name>
<reference evidence="1" key="1">
    <citation type="journal article" date="2022" name="Int. J. Mol. Sci.">
        <title>Draft Genome of Tanacetum Coccineum: Genomic Comparison of Closely Related Tanacetum-Family Plants.</title>
        <authorList>
            <person name="Yamashiro T."/>
            <person name="Shiraishi A."/>
            <person name="Nakayama K."/>
            <person name="Satake H."/>
        </authorList>
    </citation>
    <scope>NUCLEOTIDE SEQUENCE</scope>
</reference>
<dbReference type="Proteomes" id="UP001151760">
    <property type="component" value="Unassembled WGS sequence"/>
</dbReference>
<organism evidence="1 2">
    <name type="scientific">Tanacetum coccineum</name>
    <dbReference type="NCBI Taxonomy" id="301880"/>
    <lineage>
        <taxon>Eukaryota</taxon>
        <taxon>Viridiplantae</taxon>
        <taxon>Streptophyta</taxon>
        <taxon>Embryophyta</taxon>
        <taxon>Tracheophyta</taxon>
        <taxon>Spermatophyta</taxon>
        <taxon>Magnoliopsida</taxon>
        <taxon>eudicotyledons</taxon>
        <taxon>Gunneridae</taxon>
        <taxon>Pentapetalae</taxon>
        <taxon>asterids</taxon>
        <taxon>campanulids</taxon>
        <taxon>Asterales</taxon>
        <taxon>Asteraceae</taxon>
        <taxon>Asteroideae</taxon>
        <taxon>Anthemideae</taxon>
        <taxon>Anthemidinae</taxon>
        <taxon>Tanacetum</taxon>
    </lineage>
</organism>
<reference evidence="1" key="2">
    <citation type="submission" date="2022-01" db="EMBL/GenBank/DDBJ databases">
        <authorList>
            <person name="Yamashiro T."/>
            <person name="Shiraishi A."/>
            <person name="Satake H."/>
            <person name="Nakayama K."/>
        </authorList>
    </citation>
    <scope>NUCLEOTIDE SEQUENCE</scope>
</reference>
<accession>A0ABQ4WK78</accession>
<sequence>MVGPSSSSHNTILINNLHAGIPLHIQTNDNSSTTLISFKLQELESTFEKVDGSVIFNLLQNINNVKQCGSLLADYYHRLNSLWREFDALTTLPKDPFPEIKNAYATVSREESYRGVPESSGVSESKLNATSFAAKSFN</sequence>